<dbReference type="Proteomes" id="UP000247569">
    <property type="component" value="Unassembled WGS sequence"/>
</dbReference>
<evidence type="ECO:0000313" key="3">
    <source>
        <dbReference type="Proteomes" id="UP000247569"/>
    </source>
</evidence>
<organism evidence="2 3">
    <name type="scientific">Nocardia tenerifensis</name>
    <dbReference type="NCBI Taxonomy" id="228006"/>
    <lineage>
        <taxon>Bacteria</taxon>
        <taxon>Bacillati</taxon>
        <taxon>Actinomycetota</taxon>
        <taxon>Actinomycetes</taxon>
        <taxon>Mycobacteriales</taxon>
        <taxon>Nocardiaceae</taxon>
        <taxon>Nocardia</taxon>
    </lineage>
</organism>
<reference evidence="2 3" key="1">
    <citation type="submission" date="2018-05" db="EMBL/GenBank/DDBJ databases">
        <title>Genomic Encyclopedia of Type Strains, Phase IV (KMG-IV): sequencing the most valuable type-strain genomes for metagenomic binning, comparative biology and taxonomic classification.</title>
        <authorList>
            <person name="Goeker M."/>
        </authorList>
    </citation>
    <scope>NUCLEOTIDE SEQUENCE [LARGE SCALE GENOMIC DNA]</scope>
    <source>
        <strain evidence="2 3">DSM 44704</strain>
    </source>
</reference>
<feature type="region of interest" description="Disordered" evidence="1">
    <location>
        <begin position="67"/>
        <end position="88"/>
    </location>
</feature>
<comment type="caution">
    <text evidence="2">The sequence shown here is derived from an EMBL/GenBank/DDBJ whole genome shotgun (WGS) entry which is preliminary data.</text>
</comment>
<accession>A0A318KBW5</accession>
<evidence type="ECO:0000313" key="2">
    <source>
        <dbReference type="EMBL" id="PXX69242.1"/>
    </source>
</evidence>
<dbReference type="AlphaFoldDB" id="A0A318KBW5"/>
<keyword evidence="3" id="KW-1185">Reference proteome</keyword>
<dbReference type="EMBL" id="QJKF01000002">
    <property type="protein sequence ID" value="PXX69242.1"/>
    <property type="molecule type" value="Genomic_DNA"/>
</dbReference>
<name>A0A318KBW5_9NOCA</name>
<protein>
    <submittedName>
        <fullName evidence="2">Uncharacterized protein</fullName>
    </submittedName>
</protein>
<evidence type="ECO:0000256" key="1">
    <source>
        <dbReference type="SAM" id="MobiDB-lite"/>
    </source>
</evidence>
<proteinExistence type="predicted"/>
<gene>
    <name evidence="2" type="ORF">DFR70_102931</name>
</gene>
<sequence length="124" mass="14070">MPAAESELDDSITLCARHLRLKTLADNRKVPWETWLADPDRLQWTTPTGEVHATSREGARYLFPHKDIDVPTKPEDGPSRPDVPRDLPDDIAYPLRGHVMVHRQLCRIAPDNEIPYDARASAPQ</sequence>